<comment type="caution">
    <text evidence="2">The sequence shown here is derived from an EMBL/GenBank/DDBJ whole genome shotgun (WGS) entry which is preliminary data.</text>
</comment>
<dbReference type="Pfam" id="PF26639">
    <property type="entry name" value="Het-6_barrel"/>
    <property type="match status" value="2"/>
</dbReference>
<evidence type="ECO:0000259" key="1">
    <source>
        <dbReference type="Pfam" id="PF06985"/>
    </source>
</evidence>
<protein>
    <submittedName>
        <fullName evidence="2">Heterokaryon incompatibility protein</fullName>
    </submittedName>
</protein>
<dbReference type="Proteomes" id="UP001281003">
    <property type="component" value="Unassembled WGS sequence"/>
</dbReference>
<dbReference type="AlphaFoldDB" id="A0AAE0UC10"/>
<reference evidence="2" key="2">
    <citation type="submission" date="2023-07" db="EMBL/GenBank/DDBJ databases">
        <authorList>
            <consortium name="Lawrence Berkeley National Laboratory"/>
            <person name="Haridas S."/>
            <person name="Hensen N."/>
            <person name="Bonometti L."/>
            <person name="Westerberg I."/>
            <person name="Brannstrom I.O."/>
            <person name="Guillou S."/>
            <person name="Cros-Aarteil S."/>
            <person name="Calhoun S."/>
            <person name="Kuo A."/>
            <person name="Mondo S."/>
            <person name="Pangilinan J."/>
            <person name="Riley R."/>
            <person name="LaButti K."/>
            <person name="Andreopoulos B."/>
            <person name="Lipzen A."/>
            <person name="Chen C."/>
            <person name="Yanf M."/>
            <person name="Daum C."/>
            <person name="Ng V."/>
            <person name="Clum A."/>
            <person name="Steindorff A."/>
            <person name="Ohm R."/>
            <person name="Martin F."/>
            <person name="Silar P."/>
            <person name="Natvig D."/>
            <person name="Lalanne C."/>
            <person name="Gautier V."/>
            <person name="Ament-velasquez S.L."/>
            <person name="Kruys A."/>
            <person name="Hutchinson M.I."/>
            <person name="Powell A.J."/>
            <person name="Barry K."/>
            <person name="Miller A.N."/>
            <person name="Grigoriev I.V."/>
            <person name="Debuchy R."/>
            <person name="Gladieux P."/>
            <person name="Thoren M.H."/>
            <person name="Johannesson H."/>
        </authorList>
    </citation>
    <scope>NUCLEOTIDE SEQUENCE</scope>
    <source>
        <strain evidence="2">FGSC 1904</strain>
    </source>
</reference>
<evidence type="ECO:0000313" key="3">
    <source>
        <dbReference type="Proteomes" id="UP001281003"/>
    </source>
</evidence>
<dbReference type="InterPro" id="IPR052895">
    <property type="entry name" value="HetReg/Transcr_Mod"/>
</dbReference>
<reference evidence="2" key="1">
    <citation type="journal article" date="2023" name="Mol. Phylogenet. Evol.">
        <title>Genome-scale phylogeny and comparative genomics of the fungal order Sordariales.</title>
        <authorList>
            <person name="Hensen N."/>
            <person name="Bonometti L."/>
            <person name="Westerberg I."/>
            <person name="Brannstrom I.O."/>
            <person name="Guillou S."/>
            <person name="Cros-Aarteil S."/>
            <person name="Calhoun S."/>
            <person name="Haridas S."/>
            <person name="Kuo A."/>
            <person name="Mondo S."/>
            <person name="Pangilinan J."/>
            <person name="Riley R."/>
            <person name="LaButti K."/>
            <person name="Andreopoulos B."/>
            <person name="Lipzen A."/>
            <person name="Chen C."/>
            <person name="Yan M."/>
            <person name="Daum C."/>
            <person name="Ng V."/>
            <person name="Clum A."/>
            <person name="Steindorff A."/>
            <person name="Ohm R.A."/>
            <person name="Martin F."/>
            <person name="Silar P."/>
            <person name="Natvig D.O."/>
            <person name="Lalanne C."/>
            <person name="Gautier V."/>
            <person name="Ament-Velasquez S.L."/>
            <person name="Kruys A."/>
            <person name="Hutchinson M.I."/>
            <person name="Powell A.J."/>
            <person name="Barry K."/>
            <person name="Miller A.N."/>
            <person name="Grigoriev I.V."/>
            <person name="Debuchy R."/>
            <person name="Gladieux P."/>
            <person name="Hiltunen Thoren M."/>
            <person name="Johannesson H."/>
        </authorList>
    </citation>
    <scope>NUCLEOTIDE SEQUENCE</scope>
    <source>
        <strain evidence="2">FGSC 1904</strain>
    </source>
</reference>
<keyword evidence="3" id="KW-1185">Reference proteome</keyword>
<accession>A0AAE0UC10</accession>
<organism evidence="2 3">
    <name type="scientific">Sordaria brevicollis</name>
    <dbReference type="NCBI Taxonomy" id="83679"/>
    <lineage>
        <taxon>Eukaryota</taxon>
        <taxon>Fungi</taxon>
        <taxon>Dikarya</taxon>
        <taxon>Ascomycota</taxon>
        <taxon>Pezizomycotina</taxon>
        <taxon>Sordariomycetes</taxon>
        <taxon>Sordariomycetidae</taxon>
        <taxon>Sordariales</taxon>
        <taxon>Sordariaceae</taxon>
        <taxon>Sordaria</taxon>
    </lineage>
</organism>
<dbReference type="Pfam" id="PF06985">
    <property type="entry name" value="HET"/>
    <property type="match status" value="1"/>
</dbReference>
<evidence type="ECO:0000313" key="2">
    <source>
        <dbReference type="EMBL" id="KAK3398601.1"/>
    </source>
</evidence>
<sequence>METNAQGTPFTYDLVLLPDPSTSIRLLELYPSPNFTDDLKCRIYAIPLGETGKYYALSYAWGENKKTHRISTLIPYPLNHASLDLPITASLDICLRHLRDLCPGPTLTIWIDQICINQDSNDEKSHQVRLMKKIYSYAYQVLVWLGPSDEHSDEVMDTWQQVFDMWKEYWNEWSEEWPPNFDDPAQPWLIDLADKTIDLYAHINTPERLGNWQSRDWFGRVWIIQEFCLCDRTAIVCGNKWIPGEAVLVSYDIILYLTLQAFGKCSGGTAKSPTLADRGERWRGVYFDSISRSPPAVLGPFLSLRMRYATSPTRLSLLDLLVQLYASRKRNYHTTRYRDRVYGLLGLASDGDELGIVPDYSCMSTTEVLIQVSRAIIERGRPSPTRGSLPPLSILRYAQLPKFGSEDMDEKVTTRVPLPTWVSAWGHDLTESFEGRFVPDRPYAPCGNSSRAEVIPTSNSNVLGLRGYLVDVIVKTGSRLPRDMADWKEFADSLRQLWLMSYNKKPPVYRTALRHEESLWRIPIGDIVNDKKRAISTDVEEYRRFEQHARDMAQEISCRSLTEKTRTFWSDIILRLRLMTGRRPFPTKQGYLGMCPYHSEPGDLVVVFYGDRVAYVIRPAPPEDGQDRYTLVGEAYCDGIMDGEIADTAEKRDFFLV</sequence>
<gene>
    <name evidence="2" type="ORF">B0T20DRAFT_353758</name>
</gene>
<dbReference type="InterPro" id="IPR010730">
    <property type="entry name" value="HET"/>
</dbReference>
<dbReference type="EMBL" id="JAUTDP010000006">
    <property type="protein sequence ID" value="KAK3398601.1"/>
    <property type="molecule type" value="Genomic_DNA"/>
</dbReference>
<name>A0AAE0UC10_SORBR</name>
<dbReference type="PANTHER" id="PTHR24148">
    <property type="entry name" value="ANKYRIN REPEAT DOMAIN-CONTAINING PROTEIN 39 HOMOLOG-RELATED"/>
    <property type="match status" value="1"/>
</dbReference>
<dbReference type="PANTHER" id="PTHR24148:SF73">
    <property type="entry name" value="HET DOMAIN PROTEIN (AFU_ORTHOLOGUE AFUA_8G01020)"/>
    <property type="match status" value="1"/>
</dbReference>
<feature type="domain" description="Heterokaryon incompatibility" evidence="1">
    <location>
        <begin position="54"/>
        <end position="226"/>
    </location>
</feature>
<proteinExistence type="predicted"/>